<dbReference type="Proteomes" id="UP000187323">
    <property type="component" value="Unassembled WGS sequence"/>
</dbReference>
<evidence type="ECO:0000313" key="1">
    <source>
        <dbReference type="EMBL" id="OME15453.1"/>
    </source>
</evidence>
<dbReference type="AlphaFoldDB" id="A0AB36JBZ7"/>
<protein>
    <submittedName>
        <fullName evidence="1">Uncharacterized protein</fullName>
    </submittedName>
</protein>
<name>A0AB36JBZ7_9BACL</name>
<accession>A0AB36JBZ7</accession>
<evidence type="ECO:0000313" key="2">
    <source>
        <dbReference type="Proteomes" id="UP000187323"/>
    </source>
</evidence>
<dbReference type="EMBL" id="MPTO01000022">
    <property type="protein sequence ID" value="OME15453.1"/>
    <property type="molecule type" value="Genomic_DNA"/>
</dbReference>
<gene>
    <name evidence="1" type="ORF">BSK47_22125</name>
</gene>
<comment type="caution">
    <text evidence="1">The sequence shown here is derived from an EMBL/GenBank/DDBJ whole genome shotgun (WGS) entry which is preliminary data.</text>
</comment>
<organism evidence="1 2">
    <name type="scientific">Paenibacillus odorifer</name>
    <dbReference type="NCBI Taxonomy" id="189426"/>
    <lineage>
        <taxon>Bacteria</taxon>
        <taxon>Bacillati</taxon>
        <taxon>Bacillota</taxon>
        <taxon>Bacilli</taxon>
        <taxon>Bacillales</taxon>
        <taxon>Paenibacillaceae</taxon>
        <taxon>Paenibacillus</taxon>
    </lineage>
</organism>
<reference evidence="1 2" key="1">
    <citation type="submission" date="2016-10" db="EMBL/GenBank/DDBJ databases">
        <title>Paenibacillus species isolates.</title>
        <authorList>
            <person name="Beno S.M."/>
        </authorList>
    </citation>
    <scope>NUCLEOTIDE SEQUENCE [LARGE SCALE GENOMIC DNA]</scope>
    <source>
        <strain evidence="1 2">FSL H7-0918</strain>
    </source>
</reference>
<sequence length="65" mass="7499">MSGLAAVEATQSHSVHYRNLLNHASEEEGFTSFGLNNGQGQLLRWMDHTDIIECNGFRQVYFKRW</sequence>
<proteinExistence type="predicted"/>